<evidence type="ECO:0000313" key="3">
    <source>
        <dbReference type="EMBL" id="WAR44231.1"/>
    </source>
</evidence>
<proteinExistence type="predicted"/>
<feature type="region of interest" description="Disordered" evidence="1">
    <location>
        <begin position="248"/>
        <end position="270"/>
    </location>
</feature>
<evidence type="ECO:0000256" key="1">
    <source>
        <dbReference type="SAM" id="MobiDB-lite"/>
    </source>
</evidence>
<dbReference type="Proteomes" id="UP001162780">
    <property type="component" value="Chromosome"/>
</dbReference>
<protein>
    <submittedName>
        <fullName evidence="3">Type VI secretion system protein TssA</fullName>
    </submittedName>
</protein>
<name>A0ABY7GIS0_9GAMM</name>
<dbReference type="PANTHER" id="PTHR37951:SF1">
    <property type="entry name" value="TYPE VI SECRETION SYSTEM COMPONENT TSSA1"/>
    <property type="match status" value="1"/>
</dbReference>
<dbReference type="Pfam" id="PF06812">
    <property type="entry name" value="ImpA_N"/>
    <property type="match status" value="1"/>
</dbReference>
<dbReference type="InterPro" id="IPR010657">
    <property type="entry name" value="ImpA_N"/>
</dbReference>
<reference evidence="3" key="1">
    <citation type="submission" date="2022-11" db="EMBL/GenBank/DDBJ databases">
        <title>Methylomonas rapida sp. nov., Carotenoid-Producing Obligate Methanotrophs with High Growth Characteristics and Biotechnological Potential.</title>
        <authorList>
            <person name="Tikhonova E.N."/>
            <person name="Suleimanov R.Z."/>
            <person name="Miroshnikov K."/>
            <person name="Oshkin I.Y."/>
            <person name="Belova S.E."/>
            <person name="Danilova O.V."/>
            <person name="Ashikhmin A."/>
            <person name="Konopkin A."/>
            <person name="But S.Y."/>
            <person name="Khmelenina V.N."/>
            <person name="Kuznetsov N."/>
            <person name="Pimenov N.V."/>
            <person name="Dedysh S.N."/>
        </authorList>
    </citation>
    <scope>NUCLEOTIDE SEQUENCE</scope>
    <source>
        <strain evidence="3">MP1</strain>
    </source>
</reference>
<dbReference type="EMBL" id="CP113517">
    <property type="protein sequence ID" value="WAR44231.1"/>
    <property type="molecule type" value="Genomic_DNA"/>
</dbReference>
<evidence type="ECO:0000313" key="4">
    <source>
        <dbReference type="Proteomes" id="UP001162780"/>
    </source>
</evidence>
<evidence type="ECO:0000259" key="2">
    <source>
        <dbReference type="Pfam" id="PF06812"/>
    </source>
</evidence>
<dbReference type="PANTHER" id="PTHR37951">
    <property type="entry name" value="CYTOPLASMIC PROTEIN-RELATED"/>
    <property type="match status" value="1"/>
</dbReference>
<gene>
    <name evidence="3" type="primary">tssA</name>
    <name evidence="3" type="ORF">NM686_017910</name>
</gene>
<accession>A0ABY7GIS0</accession>
<dbReference type="InterPro" id="IPR017740">
    <property type="entry name" value="TssA-like"/>
</dbReference>
<organism evidence="3 4">
    <name type="scientific">Methylomonas rapida</name>
    <dbReference type="NCBI Taxonomy" id="2963939"/>
    <lineage>
        <taxon>Bacteria</taxon>
        <taxon>Pseudomonadati</taxon>
        <taxon>Pseudomonadota</taxon>
        <taxon>Gammaproteobacteria</taxon>
        <taxon>Methylococcales</taxon>
        <taxon>Methylococcaceae</taxon>
        <taxon>Methylomonas</taxon>
    </lineage>
</organism>
<sequence length="343" mass="37611">MADLTALLNEISSDKPCGDYLEYDPAYLELGKDIQGKPEDPISGEKAQPPNWRDIQKQALVILQQSKDLQVAIYLIRALINLEGITGFHGGLTLLYEWLEKYWDHIHPVLDPDDGFDPTARINILEELNNFESVLWPLTQAALVDSKSIGRFSLRDIHIATDKVEPPPGVAKAETSMIKAAFLGAPKEDVLATYQAIVDSASMIQRLDALVGSKVGIENGPDLSGLAALLKEMHYVFDQFAELDSGESDAISSDEQADSEAPLSTPARKPAAIGTIGSRQDVLKTLDLICKYYAENEPSSPVPILLQRAKYLVTADFMQIVQNLVPDGLSQLNMLKGPEPDVD</sequence>
<keyword evidence="4" id="KW-1185">Reference proteome</keyword>
<feature type="domain" description="ImpA N-terminal" evidence="2">
    <location>
        <begin position="8"/>
        <end position="129"/>
    </location>
</feature>
<dbReference type="RefSeq" id="WP_255189207.1">
    <property type="nucleotide sequence ID" value="NZ_CP113517.1"/>
</dbReference>
<dbReference type="NCBIfam" id="TIGR03363">
    <property type="entry name" value="VI_chp_8"/>
    <property type="match status" value="1"/>
</dbReference>